<sequence length="650" mass="73102">MLKTSCFIKRLIGNLYCSCKRLQSTTATVNKSFRQRAWEAAKERYANYDHVQYSSFLEYNLAPLGKIRQKTATAYPPLNVLLDIERKMAPQSVSSYPKNWMEDYEFYAGDSGGQSNLIDSNHGTADATVPLSTVPCNGCGAHLHCADSSMPGYIPSEIFKGRSDSELKSITCQRCHFLKHYNIALDVQVPASAYVETISRIQDKFALAIIIVDLLDLPSSIWPGMQQVLGPKRPVFLVGNKVDLLPRDSNSYLTHVQKCLKEQFVQHGGFNALNIKNVSLISAKTGYGIEELITQLHKIWQYKGDVYLLGCTNVGKSTLFNILLNSDYCRPEASELVHKATTCAWPGTTLQMLKFPILRPSDNRIYQRFKRLFSERSQRASLEQLRRDQAKGSEGTTASAQLIGHVGRTFELRTDVDDAFAMAAGTQPITTLNERKKEYREARWVYDTPGVMQPDQITPLLTTKELLHLQPTKMLKPRAVRLASNMSLFIGGLARVDLLQFTSDWVKLFVFAVDTLPLLVTDTEQADDTYKRYLGTPLLSVPMAGEDETRLQRWPGLQCLAQDIVVQSGVSTIKQRPEKQLNCDITLSSAGWLGLLLPDNSESVWRVWTPQAAGIYVRQPALIPLANRLVGKRIRNSLAYNTSKPFVYRK</sequence>
<comment type="caution">
    <text evidence="2">The sequence shown here is derived from an EMBL/GenBank/DDBJ whole genome shotgun (WGS) entry which is preliminary data.</text>
</comment>
<organism evidence="2 3">
    <name type="scientific">Drosophila rubida</name>
    <dbReference type="NCBI Taxonomy" id="30044"/>
    <lineage>
        <taxon>Eukaryota</taxon>
        <taxon>Metazoa</taxon>
        <taxon>Ecdysozoa</taxon>
        <taxon>Arthropoda</taxon>
        <taxon>Hexapoda</taxon>
        <taxon>Insecta</taxon>
        <taxon>Pterygota</taxon>
        <taxon>Neoptera</taxon>
        <taxon>Endopterygota</taxon>
        <taxon>Diptera</taxon>
        <taxon>Brachycera</taxon>
        <taxon>Muscomorpha</taxon>
        <taxon>Ephydroidea</taxon>
        <taxon>Drosophilidae</taxon>
        <taxon>Drosophila</taxon>
    </lineage>
</organism>
<feature type="domain" description="G" evidence="1">
    <location>
        <begin position="306"/>
        <end position="357"/>
    </location>
</feature>
<dbReference type="InterPro" id="IPR052807">
    <property type="entry name" value="Mito_transl_resp_regulator"/>
</dbReference>
<dbReference type="GO" id="GO:0005525">
    <property type="term" value="F:GTP binding"/>
    <property type="evidence" value="ECO:0007669"/>
    <property type="project" value="InterPro"/>
</dbReference>
<reference evidence="2" key="1">
    <citation type="journal article" date="2021" name="Mol. Ecol. Resour.">
        <title>Phylogenomic analyses of the genus Drosophila reveals genomic signals of climate adaptation.</title>
        <authorList>
            <person name="Li F."/>
            <person name="Rane R.V."/>
            <person name="Luria V."/>
            <person name="Xiong Z."/>
            <person name="Chen J."/>
            <person name="Li Z."/>
            <person name="Catullo R.A."/>
            <person name="Griffin P.C."/>
            <person name="Schiffer M."/>
            <person name="Pearce S."/>
            <person name="Lee S.F."/>
            <person name="McElroy K."/>
            <person name="Stocker A."/>
            <person name="Shirriffs J."/>
            <person name="Cockerell F."/>
            <person name="Coppin C."/>
            <person name="Sgro C.M."/>
            <person name="Karger A."/>
            <person name="Cain J.W."/>
            <person name="Weber J.A."/>
            <person name="Santpere G."/>
            <person name="Kirschner M.W."/>
            <person name="Hoffmann A.A."/>
            <person name="Oakeshott J.G."/>
            <person name="Zhang G."/>
        </authorList>
    </citation>
    <scope>NUCLEOTIDE SEQUENCE</scope>
    <source>
        <strain evidence="2">BGI-SZ-2011g</strain>
    </source>
</reference>
<evidence type="ECO:0000313" key="3">
    <source>
        <dbReference type="Proteomes" id="UP001200034"/>
    </source>
</evidence>
<dbReference type="CDD" id="cd01855">
    <property type="entry name" value="YqeH"/>
    <property type="match status" value="1"/>
</dbReference>
<dbReference type="AlphaFoldDB" id="A0AAD4JRI6"/>
<dbReference type="PANTHER" id="PTHR46406">
    <property type="entry name" value="NITRIC OXIDE-ASSOCIATED PROTEIN 1"/>
    <property type="match status" value="1"/>
</dbReference>
<dbReference type="Proteomes" id="UP001200034">
    <property type="component" value="Unassembled WGS sequence"/>
</dbReference>
<keyword evidence="3" id="KW-1185">Reference proteome</keyword>
<name>A0AAD4JRI6_9MUSC</name>
<dbReference type="EMBL" id="JAJJHW010003889">
    <property type="protein sequence ID" value="KAH8355285.1"/>
    <property type="molecule type" value="Genomic_DNA"/>
</dbReference>
<dbReference type="PANTHER" id="PTHR46406:SF1">
    <property type="entry name" value="NITRIC OXIDE-ASSOCIATED PROTEIN 1"/>
    <property type="match status" value="1"/>
</dbReference>
<protein>
    <recommendedName>
        <fullName evidence="1">G domain-containing protein</fullName>
    </recommendedName>
</protein>
<proteinExistence type="predicted"/>
<dbReference type="InterPro" id="IPR027417">
    <property type="entry name" value="P-loop_NTPase"/>
</dbReference>
<dbReference type="InterPro" id="IPR006073">
    <property type="entry name" value="GTP-bd"/>
</dbReference>
<gene>
    <name evidence="2" type="ORF">KR093_010331</name>
</gene>
<dbReference type="SUPFAM" id="SSF52540">
    <property type="entry name" value="P-loop containing nucleoside triphosphate hydrolases"/>
    <property type="match status" value="1"/>
</dbReference>
<evidence type="ECO:0000313" key="2">
    <source>
        <dbReference type="EMBL" id="KAH8355285.1"/>
    </source>
</evidence>
<accession>A0AAD4JRI6</accession>
<dbReference type="Pfam" id="PF01926">
    <property type="entry name" value="MMR_HSR1"/>
    <property type="match status" value="1"/>
</dbReference>
<evidence type="ECO:0000259" key="1">
    <source>
        <dbReference type="Pfam" id="PF01926"/>
    </source>
</evidence>
<dbReference type="Gene3D" id="3.40.50.300">
    <property type="entry name" value="P-loop containing nucleotide triphosphate hydrolases"/>
    <property type="match status" value="1"/>
</dbReference>